<reference evidence="1 2" key="1">
    <citation type="submission" date="2018-06" db="EMBL/GenBank/DDBJ databases">
        <authorList>
            <consortium name="Pathogen Informatics"/>
            <person name="Doyle S."/>
        </authorList>
    </citation>
    <scope>NUCLEOTIDE SEQUENCE [LARGE SCALE GENOMIC DNA]</scope>
    <source>
        <strain evidence="1 2">NCTC11535</strain>
    </source>
</reference>
<evidence type="ECO:0008006" key="3">
    <source>
        <dbReference type="Google" id="ProtNLM"/>
    </source>
</evidence>
<name>A0ABY1VNW3_9ACTO</name>
<dbReference type="Proteomes" id="UP000250006">
    <property type="component" value="Unassembled WGS sequence"/>
</dbReference>
<dbReference type="RefSeq" id="WP_111836744.1">
    <property type="nucleotide sequence ID" value="NZ_UAPQ01000008.1"/>
</dbReference>
<gene>
    <name evidence="1" type="ORF">NCTC11535_01488</name>
</gene>
<evidence type="ECO:0000313" key="2">
    <source>
        <dbReference type="Proteomes" id="UP000250006"/>
    </source>
</evidence>
<accession>A0ABY1VNW3</accession>
<protein>
    <recommendedName>
        <fullName evidence="3">Phage-related protein</fullName>
    </recommendedName>
</protein>
<keyword evidence="2" id="KW-1185">Reference proteome</keyword>
<evidence type="ECO:0000313" key="1">
    <source>
        <dbReference type="EMBL" id="SPT53804.1"/>
    </source>
</evidence>
<proteinExistence type="predicted"/>
<sequence>MSEYTIDGQDLDDPQGRWRLTNATSLPTWGAPRLPNVEVPGRIGVLPLPPTSAAPATLVLGLLVQADDQKRATLDQNLRALAALLRPFGRLLRVTHRPAGAPVREATARLSGSVEPKFFPAAVAATVSVSLELPEGVWRDPVPTEMAAADLSKIDGGAMPISDAVILVASPGSPVKITDQGSGGSMTWSGVVPPGKALLLEPALYRASFTAGSWSRSGAVDASSGLSLSAGGFSITPDTSGHHAVTVTGGTAQIRARRAY</sequence>
<dbReference type="EMBL" id="UAPQ01000008">
    <property type="protein sequence ID" value="SPT53804.1"/>
    <property type="molecule type" value="Genomic_DNA"/>
</dbReference>
<comment type="caution">
    <text evidence="1">The sequence shown here is derived from an EMBL/GenBank/DDBJ whole genome shotgun (WGS) entry which is preliminary data.</text>
</comment>
<organism evidence="1 2">
    <name type="scientific">Actinomyces bovis</name>
    <dbReference type="NCBI Taxonomy" id="1658"/>
    <lineage>
        <taxon>Bacteria</taxon>
        <taxon>Bacillati</taxon>
        <taxon>Actinomycetota</taxon>
        <taxon>Actinomycetes</taxon>
        <taxon>Actinomycetales</taxon>
        <taxon>Actinomycetaceae</taxon>
        <taxon>Actinomyces</taxon>
    </lineage>
</organism>